<evidence type="ECO:0000313" key="2">
    <source>
        <dbReference type="Proteomes" id="UP001206925"/>
    </source>
</evidence>
<name>A0AAD5CIR9_AMBAR</name>
<accession>A0AAD5CIR9</accession>
<dbReference type="EMBL" id="JAMZMK010007885">
    <property type="protein sequence ID" value="KAI7742818.1"/>
    <property type="molecule type" value="Genomic_DNA"/>
</dbReference>
<proteinExistence type="predicted"/>
<dbReference type="PROSITE" id="PS51257">
    <property type="entry name" value="PROKAR_LIPOPROTEIN"/>
    <property type="match status" value="1"/>
</dbReference>
<dbReference type="AlphaFoldDB" id="A0AAD5CIR9"/>
<protein>
    <submittedName>
        <fullName evidence="1">Uncharacterized protein</fullName>
    </submittedName>
</protein>
<reference evidence="1" key="1">
    <citation type="submission" date="2022-06" db="EMBL/GenBank/DDBJ databases">
        <title>Uncovering the hologenomic basis of an extraordinary plant invasion.</title>
        <authorList>
            <person name="Bieker V.C."/>
            <person name="Martin M.D."/>
            <person name="Gilbert T."/>
            <person name="Hodgins K."/>
            <person name="Battlay P."/>
            <person name="Petersen B."/>
            <person name="Wilson J."/>
        </authorList>
    </citation>
    <scope>NUCLEOTIDE SEQUENCE</scope>
    <source>
        <strain evidence="1">AA19_3_7</strain>
        <tissue evidence="1">Leaf</tissue>
    </source>
</reference>
<organism evidence="1 2">
    <name type="scientific">Ambrosia artemisiifolia</name>
    <name type="common">Common ragweed</name>
    <dbReference type="NCBI Taxonomy" id="4212"/>
    <lineage>
        <taxon>Eukaryota</taxon>
        <taxon>Viridiplantae</taxon>
        <taxon>Streptophyta</taxon>
        <taxon>Embryophyta</taxon>
        <taxon>Tracheophyta</taxon>
        <taxon>Spermatophyta</taxon>
        <taxon>Magnoliopsida</taxon>
        <taxon>eudicotyledons</taxon>
        <taxon>Gunneridae</taxon>
        <taxon>Pentapetalae</taxon>
        <taxon>asterids</taxon>
        <taxon>campanulids</taxon>
        <taxon>Asterales</taxon>
        <taxon>Asteraceae</taxon>
        <taxon>Asteroideae</taxon>
        <taxon>Heliantheae alliance</taxon>
        <taxon>Heliantheae</taxon>
        <taxon>Ambrosia</taxon>
    </lineage>
</organism>
<evidence type="ECO:0000313" key="1">
    <source>
        <dbReference type="EMBL" id="KAI7742818.1"/>
    </source>
</evidence>
<gene>
    <name evidence="1" type="ORF">M8C21_005658</name>
</gene>
<sequence>MATRRHSTATGTTSYYFLLLHTSSSSCSVLFSTKLHLKTDEALRYNTVFVYNVHRLNTIPTKLIEDQKTGTSSLQKKVKVFMQENYPANRISEKNSSSLKIHWNGAISSTILQSSFV</sequence>
<comment type="caution">
    <text evidence="1">The sequence shown here is derived from an EMBL/GenBank/DDBJ whole genome shotgun (WGS) entry which is preliminary data.</text>
</comment>
<dbReference type="Proteomes" id="UP001206925">
    <property type="component" value="Unassembled WGS sequence"/>
</dbReference>
<keyword evidence="2" id="KW-1185">Reference proteome</keyword>